<organism evidence="1 2">
    <name type="scientific">Candidatus Uhrbacteria bacterium GW2011_GWF2_39_13</name>
    <dbReference type="NCBI Taxonomy" id="1618995"/>
    <lineage>
        <taxon>Bacteria</taxon>
        <taxon>Candidatus Uhriibacteriota</taxon>
    </lineage>
</organism>
<gene>
    <name evidence="1" type="ORF">UT30_C0010G0003</name>
</gene>
<evidence type="ECO:0000313" key="2">
    <source>
        <dbReference type="Proteomes" id="UP000033935"/>
    </source>
</evidence>
<dbReference type="Proteomes" id="UP000033935">
    <property type="component" value="Unassembled WGS sequence"/>
</dbReference>
<comment type="caution">
    <text evidence="1">The sequence shown here is derived from an EMBL/GenBank/DDBJ whole genome shotgun (WGS) entry which is preliminary data.</text>
</comment>
<evidence type="ECO:0000313" key="1">
    <source>
        <dbReference type="EMBL" id="KKR04239.1"/>
    </source>
</evidence>
<protein>
    <submittedName>
        <fullName evidence="1">Uncharacterized protein</fullName>
    </submittedName>
</protein>
<name>A0A0G0MJN3_9BACT</name>
<dbReference type="AlphaFoldDB" id="A0A0G0MJN3"/>
<accession>A0A0G0MJN3</accession>
<proteinExistence type="predicted"/>
<sequence>MQPSMEEASRIPSSPKERPLDQFQLALESLNEGGPLTEAELHKLSFLVQTKYIDTFFPSKEEAEEGITKWIMGGFSAKFRDFWVENKISEEGGEGFRDLCLGALKEKDSQRQRVIFEELSLRLGDDMLKKEEDVFLH</sequence>
<reference evidence="1 2" key="1">
    <citation type="journal article" date="2015" name="Nature">
        <title>rRNA introns, odd ribosomes, and small enigmatic genomes across a large radiation of phyla.</title>
        <authorList>
            <person name="Brown C.T."/>
            <person name="Hug L.A."/>
            <person name="Thomas B.C."/>
            <person name="Sharon I."/>
            <person name="Castelle C.J."/>
            <person name="Singh A."/>
            <person name="Wilkins M.J."/>
            <person name="Williams K.H."/>
            <person name="Banfield J.F."/>
        </authorList>
    </citation>
    <scope>NUCLEOTIDE SEQUENCE [LARGE SCALE GENOMIC DNA]</scope>
</reference>
<dbReference type="EMBL" id="LBWG01000010">
    <property type="protein sequence ID" value="KKR04239.1"/>
    <property type="molecule type" value="Genomic_DNA"/>
</dbReference>